<organism evidence="1 2">
    <name type="scientific">Methylorubrum populi</name>
    <dbReference type="NCBI Taxonomy" id="223967"/>
    <lineage>
        <taxon>Bacteria</taxon>
        <taxon>Pseudomonadati</taxon>
        <taxon>Pseudomonadota</taxon>
        <taxon>Alphaproteobacteria</taxon>
        <taxon>Hyphomicrobiales</taxon>
        <taxon>Methylobacteriaceae</taxon>
        <taxon>Methylorubrum</taxon>
    </lineage>
</organism>
<accession>A0A160PIU7</accession>
<dbReference type="AlphaFoldDB" id="A0A160PIU7"/>
<dbReference type="Proteomes" id="UP000218288">
    <property type="component" value="Chromosome"/>
</dbReference>
<dbReference type="EMBL" id="AP014809">
    <property type="protein sequence ID" value="BAU93447.1"/>
    <property type="molecule type" value="Genomic_DNA"/>
</dbReference>
<gene>
    <name evidence="1" type="ORF">MPPM_4842</name>
</gene>
<dbReference type="OrthoDB" id="9808559at2"/>
<proteinExistence type="predicted"/>
<dbReference type="RefSeq" id="WP_096487171.1">
    <property type="nucleotide sequence ID" value="NZ_AP014809.1"/>
</dbReference>
<sequence>MSGLDDLLRLFRPLARQADARPICWISGIGDAGTDYCPDCARWKAKHLRRRGEKDAVADGGWDHRRESDGTSFCGGCGHLLGYSLSQYAFGEELEHWSSDALVEAIAPIHAYEICELLDGAREYGTPEQVAETVSIATKLAALIPSSPTPTPGGLAEGGR</sequence>
<reference evidence="1 2" key="1">
    <citation type="journal article" date="2016" name="Genome Announc.">
        <title>Complete Genome Sequence of Methylobacterium populi P-1M, Isolated from Pink-Pigmented Household Biofilm.</title>
        <authorList>
            <person name="Morohoshi T."/>
            <person name="Ikeda T."/>
        </authorList>
    </citation>
    <scope>NUCLEOTIDE SEQUENCE [LARGE SCALE GENOMIC DNA]</scope>
    <source>
        <strain evidence="1 2">P-1M</strain>
    </source>
</reference>
<name>A0A160PIU7_9HYPH</name>
<evidence type="ECO:0000313" key="1">
    <source>
        <dbReference type="EMBL" id="BAU93447.1"/>
    </source>
</evidence>
<evidence type="ECO:0000313" key="2">
    <source>
        <dbReference type="Proteomes" id="UP000218288"/>
    </source>
</evidence>
<protein>
    <submittedName>
        <fullName evidence="1">Permease</fullName>
    </submittedName>
</protein>